<reference evidence="1 2" key="1">
    <citation type="journal article" date="2021" name="Elife">
        <title>Chloroplast acquisition without the gene transfer in kleptoplastic sea slugs, Plakobranchus ocellatus.</title>
        <authorList>
            <person name="Maeda T."/>
            <person name="Takahashi S."/>
            <person name="Yoshida T."/>
            <person name="Shimamura S."/>
            <person name="Takaki Y."/>
            <person name="Nagai Y."/>
            <person name="Toyoda A."/>
            <person name="Suzuki Y."/>
            <person name="Arimoto A."/>
            <person name="Ishii H."/>
            <person name="Satoh N."/>
            <person name="Nishiyama T."/>
            <person name="Hasebe M."/>
            <person name="Maruyama T."/>
            <person name="Minagawa J."/>
            <person name="Obokata J."/>
            <person name="Shigenobu S."/>
        </authorList>
    </citation>
    <scope>NUCLEOTIDE SEQUENCE [LARGE SCALE GENOMIC DNA]</scope>
</reference>
<accession>A0AAV3YT36</accession>
<comment type="caution">
    <text evidence="1">The sequence shown here is derived from an EMBL/GenBank/DDBJ whole genome shotgun (WGS) entry which is preliminary data.</text>
</comment>
<dbReference type="EMBL" id="BLXT01001417">
    <property type="protein sequence ID" value="GFN85570.1"/>
    <property type="molecule type" value="Genomic_DNA"/>
</dbReference>
<name>A0AAV3YT36_9GAST</name>
<protein>
    <submittedName>
        <fullName evidence="1">Uncharacterized protein</fullName>
    </submittedName>
</protein>
<keyword evidence="2" id="KW-1185">Reference proteome</keyword>
<organism evidence="1 2">
    <name type="scientific">Plakobranchus ocellatus</name>
    <dbReference type="NCBI Taxonomy" id="259542"/>
    <lineage>
        <taxon>Eukaryota</taxon>
        <taxon>Metazoa</taxon>
        <taxon>Spiralia</taxon>
        <taxon>Lophotrochozoa</taxon>
        <taxon>Mollusca</taxon>
        <taxon>Gastropoda</taxon>
        <taxon>Heterobranchia</taxon>
        <taxon>Euthyneura</taxon>
        <taxon>Panpulmonata</taxon>
        <taxon>Sacoglossa</taxon>
        <taxon>Placobranchoidea</taxon>
        <taxon>Plakobranchidae</taxon>
        <taxon>Plakobranchus</taxon>
    </lineage>
</organism>
<dbReference type="AlphaFoldDB" id="A0AAV3YT36"/>
<gene>
    <name evidence="1" type="ORF">PoB_001207600</name>
</gene>
<evidence type="ECO:0000313" key="2">
    <source>
        <dbReference type="Proteomes" id="UP000735302"/>
    </source>
</evidence>
<evidence type="ECO:0000313" key="1">
    <source>
        <dbReference type="EMBL" id="GFN85570.1"/>
    </source>
</evidence>
<sequence length="71" mass="8023">MKNCSTPSEDLSISPLTISVFRFWQSQHFASDYLSISPLTISAFRFCDLSIPSFAFDDFSIPPLTISTFHL</sequence>
<dbReference type="Proteomes" id="UP000735302">
    <property type="component" value="Unassembled WGS sequence"/>
</dbReference>
<proteinExistence type="predicted"/>